<keyword evidence="3 6" id="KW-0133">Cell shape</keyword>
<dbReference type="AlphaFoldDB" id="A0A6A8MBB8"/>
<name>A0A6A8MBB8_9FIRM</name>
<comment type="pathway">
    <text evidence="1 6">Cell wall biogenesis; peptidoglycan biosynthesis.</text>
</comment>
<evidence type="ECO:0000256" key="7">
    <source>
        <dbReference type="SAM" id="SignalP"/>
    </source>
</evidence>
<evidence type="ECO:0000256" key="5">
    <source>
        <dbReference type="ARBA" id="ARBA00023316"/>
    </source>
</evidence>
<sequence length="334" mass="36769">MNKAKRFTHSSTVKIIFLLALAAAVALSCSSCSPALKIKAKYAYQNLDIEYGFPVPTDIDSYADMSGMTDEEKAYIRKHSSIEYDGVKVPGAAYDKPGDYKLTINYNGRKYRTFYIKVRDHKAPEFTRAEDMTIIAGMAESTLRGFSNDPDYNSMFQAVDDGSGLDLHIDSSSVNEDEPGDYKVYATATDSNGNKTEKTAVVHVLKPGYGLNTTYVYVNTGEQHLTYFKDGKAVLSCPVVTGNVSAGHSTPKGVFMVNWKCMNITLKGEDYESPVTYWMPFIGGQVGFHDAPWRGAFGGNIYRYSGSHGCINMPSSYAAQLYSMLEVGTPVVIE</sequence>
<keyword evidence="7" id="KW-0732">Signal</keyword>
<dbReference type="InterPro" id="IPR050979">
    <property type="entry name" value="LD-transpeptidase"/>
</dbReference>
<dbReference type="Pfam" id="PF03734">
    <property type="entry name" value="YkuD"/>
    <property type="match status" value="1"/>
</dbReference>
<dbReference type="PROSITE" id="PS52029">
    <property type="entry name" value="LD_TPASE"/>
    <property type="match status" value="1"/>
</dbReference>
<dbReference type="GO" id="GO:0018104">
    <property type="term" value="P:peptidoglycan-protein cross-linking"/>
    <property type="evidence" value="ECO:0007669"/>
    <property type="project" value="TreeGrafter"/>
</dbReference>
<evidence type="ECO:0000313" key="9">
    <source>
        <dbReference type="EMBL" id="MST68647.1"/>
    </source>
</evidence>
<evidence type="ECO:0000256" key="6">
    <source>
        <dbReference type="PROSITE-ProRule" id="PRU01373"/>
    </source>
</evidence>
<dbReference type="SUPFAM" id="SSF141523">
    <property type="entry name" value="L,D-transpeptidase catalytic domain-like"/>
    <property type="match status" value="1"/>
</dbReference>
<evidence type="ECO:0000256" key="2">
    <source>
        <dbReference type="ARBA" id="ARBA00022679"/>
    </source>
</evidence>
<dbReference type="Gene3D" id="2.60.40.10">
    <property type="entry name" value="Immunoglobulins"/>
    <property type="match status" value="1"/>
</dbReference>
<dbReference type="EMBL" id="VUNB01000002">
    <property type="protein sequence ID" value="MST68647.1"/>
    <property type="molecule type" value="Genomic_DNA"/>
</dbReference>
<dbReference type="GO" id="GO:0016740">
    <property type="term" value="F:transferase activity"/>
    <property type="evidence" value="ECO:0007669"/>
    <property type="project" value="UniProtKB-KW"/>
</dbReference>
<gene>
    <name evidence="9" type="ORF">FYJ66_03455</name>
</gene>
<reference evidence="9" key="1">
    <citation type="submission" date="2019-09" db="EMBL/GenBank/DDBJ databases">
        <title>In-depth cultivation of the pig gut microbiome towards novel bacterial diversity and tailored functional studies.</title>
        <authorList>
            <person name="Wylensek D."/>
            <person name="Hitch T.C.A."/>
            <person name="Clavel T."/>
        </authorList>
    </citation>
    <scope>NUCLEOTIDE SEQUENCE</scope>
    <source>
        <strain evidence="9">RF-744-FAT-WT-3</strain>
    </source>
</reference>
<dbReference type="InterPro" id="IPR005490">
    <property type="entry name" value="LD_TPept_cat_dom"/>
</dbReference>
<feature type="active site" description="Proton donor/acceptor" evidence="6">
    <location>
        <position position="289"/>
    </location>
</feature>
<dbReference type="InterPro" id="IPR013783">
    <property type="entry name" value="Ig-like_fold"/>
</dbReference>
<dbReference type="RefSeq" id="WP_154572109.1">
    <property type="nucleotide sequence ID" value="NZ_VUNB01000002.1"/>
</dbReference>
<dbReference type="PROSITE" id="PS51257">
    <property type="entry name" value="PROKAR_LIPOPROTEIN"/>
    <property type="match status" value="1"/>
</dbReference>
<dbReference type="UniPathway" id="UPA00219"/>
<keyword evidence="4 6" id="KW-0573">Peptidoglycan synthesis</keyword>
<dbReference type="GO" id="GO:0005576">
    <property type="term" value="C:extracellular region"/>
    <property type="evidence" value="ECO:0007669"/>
    <property type="project" value="TreeGrafter"/>
</dbReference>
<proteinExistence type="predicted"/>
<accession>A0A6A8MBB8</accession>
<keyword evidence="5 6" id="KW-0961">Cell wall biogenesis/degradation</keyword>
<comment type="caution">
    <text evidence="9">The sequence shown here is derived from an EMBL/GenBank/DDBJ whole genome shotgun (WGS) entry which is preliminary data.</text>
</comment>
<dbReference type="PANTHER" id="PTHR30582">
    <property type="entry name" value="L,D-TRANSPEPTIDASE"/>
    <property type="match status" value="1"/>
</dbReference>
<dbReference type="InterPro" id="IPR038063">
    <property type="entry name" value="Transpep_catalytic_dom"/>
</dbReference>
<feature type="chain" id="PRO_5038905374" evidence="7">
    <location>
        <begin position="23"/>
        <end position="334"/>
    </location>
</feature>
<dbReference type="CDD" id="cd16913">
    <property type="entry name" value="YkuD_like"/>
    <property type="match status" value="1"/>
</dbReference>
<evidence type="ECO:0000256" key="1">
    <source>
        <dbReference type="ARBA" id="ARBA00004752"/>
    </source>
</evidence>
<dbReference type="GO" id="GO:0071555">
    <property type="term" value="P:cell wall organization"/>
    <property type="evidence" value="ECO:0007669"/>
    <property type="project" value="UniProtKB-UniRule"/>
</dbReference>
<evidence type="ECO:0000259" key="8">
    <source>
        <dbReference type="PROSITE" id="PS52029"/>
    </source>
</evidence>
<protein>
    <submittedName>
        <fullName evidence="9">L,D-transpeptidase family protein</fullName>
    </submittedName>
</protein>
<dbReference type="PANTHER" id="PTHR30582:SF33">
    <property type="entry name" value="EXPORTED PROTEIN"/>
    <property type="match status" value="1"/>
</dbReference>
<feature type="active site" description="Nucleophile" evidence="6">
    <location>
        <position position="310"/>
    </location>
</feature>
<evidence type="ECO:0000256" key="3">
    <source>
        <dbReference type="ARBA" id="ARBA00022960"/>
    </source>
</evidence>
<evidence type="ECO:0000256" key="4">
    <source>
        <dbReference type="ARBA" id="ARBA00022984"/>
    </source>
</evidence>
<dbReference type="GO" id="GO:0008360">
    <property type="term" value="P:regulation of cell shape"/>
    <property type="evidence" value="ECO:0007669"/>
    <property type="project" value="UniProtKB-UniRule"/>
</dbReference>
<organism evidence="9">
    <name type="scientific">Baileyella intestinalis</name>
    <dbReference type="NCBI Taxonomy" id="2606709"/>
    <lineage>
        <taxon>Bacteria</taxon>
        <taxon>Bacillati</taxon>
        <taxon>Bacillota</taxon>
        <taxon>Clostridia</taxon>
        <taxon>Peptostreptococcales</taxon>
        <taxon>Anaerovoracaceae</taxon>
        <taxon>Baileyella</taxon>
    </lineage>
</organism>
<keyword evidence="2" id="KW-0808">Transferase</keyword>
<dbReference type="GO" id="GO:0071972">
    <property type="term" value="F:peptidoglycan L,D-transpeptidase activity"/>
    <property type="evidence" value="ECO:0007669"/>
    <property type="project" value="TreeGrafter"/>
</dbReference>
<dbReference type="Gene3D" id="2.40.440.10">
    <property type="entry name" value="L,D-transpeptidase catalytic domain-like"/>
    <property type="match status" value="1"/>
</dbReference>
<feature type="domain" description="L,D-TPase catalytic" evidence="8">
    <location>
        <begin position="214"/>
        <end position="334"/>
    </location>
</feature>
<feature type="signal peptide" evidence="7">
    <location>
        <begin position="1"/>
        <end position="22"/>
    </location>
</feature>